<dbReference type="EMBL" id="FN393060">
    <property type="protein sequence ID" value="CAY77714.1"/>
    <property type="molecule type" value="Genomic_DNA"/>
</dbReference>
<reference evidence="1 2" key="1">
    <citation type="journal article" date="2009" name="Proc. Natl. Acad. Sci. U.S.A.">
        <title>Eukaryote-to-eukaryote gene transfer events revealed by the genome sequence of the wine yeast Saccharomyces cerevisiae EC1118.</title>
        <authorList>
            <person name="Novo M."/>
            <person name="Bigey F."/>
            <person name="Beyne E."/>
            <person name="Galeote V."/>
            <person name="Gavory F."/>
            <person name="Mallet S."/>
            <person name="Cambot B."/>
            <person name="Legras J.L."/>
            <person name="Wincker P."/>
            <person name="Casaregola S."/>
            <person name="Dequin S."/>
        </authorList>
    </citation>
    <scope>NUCLEOTIDE SEQUENCE [LARGE SCALE GENOMIC DNA]</scope>
    <source>
        <strain evidence="2">Lalvin EC1118 / Prise de mousse</strain>
    </source>
</reference>
<dbReference type="HOGENOM" id="CLU_2279651_0_0_1"/>
<gene>
    <name evidence="1" type="ORF">EC1118_1B15_0441g</name>
</gene>
<proteinExistence type="predicted"/>
<dbReference type="AlphaFoldDB" id="C8Z3S4"/>
<name>C8Z3S4_YEAS8</name>
<organism evidence="1 2">
    <name type="scientific">Saccharomyces cerevisiae (strain Lalvin EC1118 / Prise de mousse)</name>
    <name type="common">Baker's yeast</name>
    <dbReference type="NCBI Taxonomy" id="643680"/>
    <lineage>
        <taxon>Eukaryota</taxon>
        <taxon>Fungi</taxon>
        <taxon>Dikarya</taxon>
        <taxon>Ascomycota</taxon>
        <taxon>Saccharomycotina</taxon>
        <taxon>Saccharomycetes</taxon>
        <taxon>Saccharomycetales</taxon>
        <taxon>Saccharomycetaceae</taxon>
        <taxon>Saccharomyces</taxon>
    </lineage>
</organism>
<dbReference type="Proteomes" id="UP000000286">
    <property type="component" value="Chromosome II"/>
</dbReference>
<protein>
    <submittedName>
        <fullName evidence="1">EC1118_1B15_0441p</fullName>
    </submittedName>
</protein>
<evidence type="ECO:0000313" key="2">
    <source>
        <dbReference type="Proteomes" id="UP000000286"/>
    </source>
</evidence>
<accession>C8Z3S4</accession>
<sequence length="102" mass="11540">MILLKSEHGGKRKEMRQDDLMGPNHFSLRIMYKIIIYTYPVSLYAVKELNLSKTFSISALGILNSNSNRSPAKKQTFFSACVAKSYSSFFISICILDLASHL</sequence>
<evidence type="ECO:0000313" key="1">
    <source>
        <dbReference type="EMBL" id="CAY77714.1"/>
    </source>
</evidence>